<evidence type="ECO:0000313" key="1">
    <source>
        <dbReference type="EMBL" id="MPC90326.1"/>
    </source>
</evidence>
<name>A0A5B7J8I4_PORTR</name>
<proteinExistence type="predicted"/>
<accession>A0A5B7J8I4</accession>
<keyword evidence="2" id="KW-1185">Reference proteome</keyword>
<dbReference type="Proteomes" id="UP000324222">
    <property type="component" value="Unassembled WGS sequence"/>
</dbReference>
<evidence type="ECO:0000313" key="2">
    <source>
        <dbReference type="Proteomes" id="UP000324222"/>
    </source>
</evidence>
<reference evidence="1 2" key="1">
    <citation type="submission" date="2019-05" db="EMBL/GenBank/DDBJ databases">
        <title>Another draft genome of Portunus trituberculatus and its Hox gene families provides insights of decapod evolution.</title>
        <authorList>
            <person name="Jeong J.-H."/>
            <person name="Song I."/>
            <person name="Kim S."/>
            <person name="Choi T."/>
            <person name="Kim D."/>
            <person name="Ryu S."/>
            <person name="Kim W."/>
        </authorList>
    </citation>
    <scope>NUCLEOTIDE SEQUENCE [LARGE SCALE GENOMIC DNA]</scope>
    <source>
        <tissue evidence="1">Muscle</tissue>
    </source>
</reference>
<dbReference type="AlphaFoldDB" id="A0A5B7J8I4"/>
<protein>
    <submittedName>
        <fullName evidence="1">Uncharacterized protein</fullName>
    </submittedName>
</protein>
<sequence>MRTLPPIRFPSPLQPSHVYLNFPPLLFTIPNCYFPFFFQSSYFLFSLSVCGLALERASERAVCNDVQHVPAGAVELCRLAAFCRAPHPYRGREYYSKPHNDLFG</sequence>
<gene>
    <name evidence="1" type="ORF">E2C01_085303</name>
</gene>
<comment type="caution">
    <text evidence="1">The sequence shown here is derived from an EMBL/GenBank/DDBJ whole genome shotgun (WGS) entry which is preliminary data.</text>
</comment>
<organism evidence="1 2">
    <name type="scientific">Portunus trituberculatus</name>
    <name type="common">Swimming crab</name>
    <name type="synonym">Neptunus trituberculatus</name>
    <dbReference type="NCBI Taxonomy" id="210409"/>
    <lineage>
        <taxon>Eukaryota</taxon>
        <taxon>Metazoa</taxon>
        <taxon>Ecdysozoa</taxon>
        <taxon>Arthropoda</taxon>
        <taxon>Crustacea</taxon>
        <taxon>Multicrustacea</taxon>
        <taxon>Malacostraca</taxon>
        <taxon>Eumalacostraca</taxon>
        <taxon>Eucarida</taxon>
        <taxon>Decapoda</taxon>
        <taxon>Pleocyemata</taxon>
        <taxon>Brachyura</taxon>
        <taxon>Eubrachyura</taxon>
        <taxon>Portunoidea</taxon>
        <taxon>Portunidae</taxon>
        <taxon>Portuninae</taxon>
        <taxon>Portunus</taxon>
    </lineage>
</organism>
<dbReference type="EMBL" id="VSRR010083986">
    <property type="protein sequence ID" value="MPC90326.1"/>
    <property type="molecule type" value="Genomic_DNA"/>
</dbReference>